<protein>
    <submittedName>
        <fullName evidence="1">Uncharacterized protein</fullName>
    </submittedName>
</protein>
<reference evidence="1 2" key="1">
    <citation type="journal article" date="2019" name="PLoS Biol.">
        <title>Sex chromosomes control vertical transmission of feminizing Wolbachia symbionts in an isopod.</title>
        <authorList>
            <person name="Becking T."/>
            <person name="Chebbi M.A."/>
            <person name="Giraud I."/>
            <person name="Moumen B."/>
            <person name="Laverre T."/>
            <person name="Caubet Y."/>
            <person name="Peccoud J."/>
            <person name="Gilbert C."/>
            <person name="Cordaux R."/>
        </authorList>
    </citation>
    <scope>NUCLEOTIDE SEQUENCE [LARGE SCALE GENOMIC DNA]</scope>
    <source>
        <strain evidence="1">ANa2</strain>
        <tissue evidence="1">Whole body excluding digestive tract and cuticle</tissue>
    </source>
</reference>
<sequence>MNAYVLNVIIGSVLYEKSSFDILTKEEKKILENLRQAFTFLKLKSNLRSLSSVINHEGDKKNNCPEESLVLLNVNVERLSKRIQILISKKQREYLKERIEEWLRIPEY</sequence>
<dbReference type="Proteomes" id="UP000326759">
    <property type="component" value="Unassembled WGS sequence"/>
</dbReference>
<evidence type="ECO:0000313" key="2">
    <source>
        <dbReference type="Proteomes" id="UP000326759"/>
    </source>
</evidence>
<keyword evidence="2" id="KW-1185">Reference proteome</keyword>
<proteinExistence type="predicted"/>
<comment type="caution">
    <text evidence="1">The sequence shown here is derived from an EMBL/GenBank/DDBJ whole genome shotgun (WGS) entry which is preliminary data.</text>
</comment>
<organism evidence="1 2">
    <name type="scientific">Armadillidium nasatum</name>
    <dbReference type="NCBI Taxonomy" id="96803"/>
    <lineage>
        <taxon>Eukaryota</taxon>
        <taxon>Metazoa</taxon>
        <taxon>Ecdysozoa</taxon>
        <taxon>Arthropoda</taxon>
        <taxon>Crustacea</taxon>
        <taxon>Multicrustacea</taxon>
        <taxon>Malacostraca</taxon>
        <taxon>Eumalacostraca</taxon>
        <taxon>Peracarida</taxon>
        <taxon>Isopoda</taxon>
        <taxon>Oniscidea</taxon>
        <taxon>Crinocheta</taxon>
        <taxon>Armadillidiidae</taxon>
        <taxon>Armadillidium</taxon>
    </lineage>
</organism>
<evidence type="ECO:0000313" key="1">
    <source>
        <dbReference type="EMBL" id="KAB7508156.1"/>
    </source>
</evidence>
<name>A0A5N5TPS7_9CRUS</name>
<gene>
    <name evidence="1" type="ORF">Anas_02758</name>
</gene>
<accession>A0A5N5TPS7</accession>
<dbReference type="AlphaFoldDB" id="A0A5N5TPS7"/>
<dbReference type="EMBL" id="SEYY01000034">
    <property type="protein sequence ID" value="KAB7508156.1"/>
    <property type="molecule type" value="Genomic_DNA"/>
</dbReference>